<dbReference type="SUPFAM" id="SSF53448">
    <property type="entry name" value="Nucleotide-diphospho-sugar transferases"/>
    <property type="match status" value="1"/>
</dbReference>
<dbReference type="AlphaFoldDB" id="A0A8I1SP20"/>
<comment type="caution">
    <text evidence="2">The sequence shown here is derived from an EMBL/GenBank/DDBJ whole genome shotgun (WGS) entry which is preliminary data.</text>
</comment>
<organism evidence="2 3">
    <name type="scientific">Priestia flexa</name>
    <dbReference type="NCBI Taxonomy" id="86664"/>
    <lineage>
        <taxon>Bacteria</taxon>
        <taxon>Bacillati</taxon>
        <taxon>Bacillota</taxon>
        <taxon>Bacilli</taxon>
        <taxon>Bacillales</taxon>
        <taxon>Bacillaceae</taxon>
        <taxon>Priestia</taxon>
    </lineage>
</organism>
<dbReference type="RefSeq" id="WP_206782741.1">
    <property type="nucleotide sequence ID" value="NZ_CP090431.1"/>
</dbReference>
<sequence length="51" mass="5639">MVTIRAVANKPALDCCLLSIHQLVDEIIIIDTGSVDDTVKIAEKYTSNIFF</sequence>
<evidence type="ECO:0000259" key="1">
    <source>
        <dbReference type="Pfam" id="PF00535"/>
    </source>
</evidence>
<evidence type="ECO:0000313" key="2">
    <source>
        <dbReference type="EMBL" id="MBN8252363.1"/>
    </source>
</evidence>
<feature type="domain" description="Glycosyltransferase 2-like" evidence="1">
    <location>
        <begin position="11"/>
        <end position="47"/>
    </location>
</feature>
<dbReference type="InterPro" id="IPR029044">
    <property type="entry name" value="Nucleotide-diphossugar_trans"/>
</dbReference>
<reference evidence="2" key="1">
    <citation type="submission" date="2020-12" db="EMBL/GenBank/DDBJ databases">
        <title>PHA producing bacteria isolated from mangrove.</title>
        <authorList>
            <person name="Zheng W."/>
            <person name="Yu S."/>
            <person name="Huang Y."/>
        </authorList>
    </citation>
    <scope>NUCLEOTIDE SEQUENCE</scope>
    <source>
        <strain evidence="2">GN22-4</strain>
    </source>
</reference>
<dbReference type="Proteomes" id="UP000664578">
    <property type="component" value="Unassembled WGS sequence"/>
</dbReference>
<name>A0A8I1SP20_9BACI</name>
<dbReference type="Gene3D" id="3.90.550.10">
    <property type="entry name" value="Spore Coat Polysaccharide Biosynthesis Protein SpsA, Chain A"/>
    <property type="match status" value="1"/>
</dbReference>
<proteinExistence type="predicted"/>
<protein>
    <recommendedName>
        <fullName evidence="1">Glycosyltransferase 2-like domain-containing protein</fullName>
    </recommendedName>
</protein>
<dbReference type="EMBL" id="JAEMWV010000005">
    <property type="protein sequence ID" value="MBN8252363.1"/>
    <property type="molecule type" value="Genomic_DNA"/>
</dbReference>
<dbReference type="Pfam" id="PF00535">
    <property type="entry name" value="Glycos_transf_2"/>
    <property type="match status" value="1"/>
</dbReference>
<gene>
    <name evidence="2" type="ORF">JF537_12360</name>
</gene>
<dbReference type="InterPro" id="IPR001173">
    <property type="entry name" value="Glyco_trans_2-like"/>
</dbReference>
<evidence type="ECO:0000313" key="3">
    <source>
        <dbReference type="Proteomes" id="UP000664578"/>
    </source>
</evidence>
<dbReference type="GeneID" id="93682823"/>
<accession>A0A8I1SP20</accession>